<keyword evidence="9" id="KW-1185">Reference proteome</keyword>
<dbReference type="Proteomes" id="UP001148185">
    <property type="component" value="Unassembled WGS sequence"/>
</dbReference>
<organism evidence="8 9">
    <name type="scientific">Pseudomonas shahriarae</name>
    <dbReference type="NCBI Taxonomy" id="2745512"/>
    <lineage>
        <taxon>Bacteria</taxon>
        <taxon>Pseudomonadati</taxon>
        <taxon>Pseudomonadota</taxon>
        <taxon>Gammaproteobacteria</taxon>
        <taxon>Pseudomonadales</taxon>
        <taxon>Pseudomonadaceae</taxon>
        <taxon>Pseudomonas</taxon>
    </lineage>
</organism>
<dbReference type="GO" id="GO:0005886">
    <property type="term" value="C:plasma membrane"/>
    <property type="evidence" value="ECO:0007669"/>
    <property type="project" value="TreeGrafter"/>
</dbReference>
<reference evidence="8 9" key="1">
    <citation type="submission" date="2022-05" db="EMBL/GenBank/DDBJ databases">
        <title>Novel Pseudomonas spp. Isolated from a Rainbow Trout Aquaculture Facility.</title>
        <authorList>
            <person name="Testerman T."/>
            <person name="Graf J."/>
        </authorList>
    </citation>
    <scope>NUCLEOTIDE SEQUENCE [LARGE SCALE GENOMIC DNA]</scope>
    <source>
        <strain evidence="8 9">ID1042</strain>
    </source>
</reference>
<sequence length="163" mass="18561">MPTTPIIESFSRVKTQPYYFITPYYHKDKHVLTLAKYIGVQFLAYALDMGFFFLFVYLLGGQHIQANVLSKLFSGIFSFFLHRHFTFKSTELSPRTQAIRYFSLLGLNIPISAGLFSLTLQFIAPPALAKFVSDAACTVLSYWISKVAIFHNKPSINKKSIDT</sequence>
<dbReference type="EMBL" id="JAMDHA010000023">
    <property type="protein sequence ID" value="MDD1009924.1"/>
    <property type="molecule type" value="Genomic_DNA"/>
</dbReference>
<protein>
    <submittedName>
        <fullName evidence="8">GtrA family protein</fullName>
    </submittedName>
</protein>
<feature type="transmembrane region" description="Helical" evidence="6">
    <location>
        <begin position="64"/>
        <end position="81"/>
    </location>
</feature>
<evidence type="ECO:0000256" key="6">
    <source>
        <dbReference type="SAM" id="Phobius"/>
    </source>
</evidence>
<evidence type="ECO:0000313" key="9">
    <source>
        <dbReference type="Proteomes" id="UP001148185"/>
    </source>
</evidence>
<evidence type="ECO:0000259" key="7">
    <source>
        <dbReference type="Pfam" id="PF04138"/>
    </source>
</evidence>
<gene>
    <name evidence="8" type="ORF">M5G27_20820</name>
</gene>
<keyword evidence="3 6" id="KW-0812">Transmembrane</keyword>
<feature type="transmembrane region" description="Helical" evidence="6">
    <location>
        <begin position="101"/>
        <end position="124"/>
    </location>
</feature>
<evidence type="ECO:0000313" key="8">
    <source>
        <dbReference type="EMBL" id="MDD1009924.1"/>
    </source>
</evidence>
<dbReference type="InterPro" id="IPR007267">
    <property type="entry name" value="GtrA_DPMS_TM"/>
</dbReference>
<dbReference type="Pfam" id="PF04138">
    <property type="entry name" value="GtrA_DPMS_TM"/>
    <property type="match status" value="1"/>
</dbReference>
<accession>A0A9X4C485</accession>
<dbReference type="PANTHER" id="PTHR38459:SF1">
    <property type="entry name" value="PROPHAGE BACTOPRENOL-LINKED GLUCOSE TRANSLOCASE HOMOLOG"/>
    <property type="match status" value="1"/>
</dbReference>
<feature type="domain" description="GtrA/DPMS transmembrane" evidence="7">
    <location>
        <begin position="36"/>
        <end position="150"/>
    </location>
</feature>
<feature type="transmembrane region" description="Helical" evidence="6">
    <location>
        <begin position="37"/>
        <end position="58"/>
    </location>
</feature>
<name>A0A9X4C485_9PSED</name>
<keyword evidence="5 6" id="KW-0472">Membrane</keyword>
<keyword evidence="4 6" id="KW-1133">Transmembrane helix</keyword>
<dbReference type="PANTHER" id="PTHR38459">
    <property type="entry name" value="PROPHAGE BACTOPRENOL-LINKED GLUCOSE TRANSLOCASE HOMOLOG"/>
    <property type="match status" value="1"/>
</dbReference>
<evidence type="ECO:0000256" key="2">
    <source>
        <dbReference type="ARBA" id="ARBA00009399"/>
    </source>
</evidence>
<comment type="subcellular location">
    <subcellularLocation>
        <location evidence="1">Membrane</location>
        <topology evidence="1">Multi-pass membrane protein</topology>
    </subcellularLocation>
</comment>
<dbReference type="AlphaFoldDB" id="A0A9X4C485"/>
<evidence type="ECO:0000256" key="1">
    <source>
        <dbReference type="ARBA" id="ARBA00004141"/>
    </source>
</evidence>
<dbReference type="RefSeq" id="WP_273877693.1">
    <property type="nucleotide sequence ID" value="NZ_JAMDHA010000023.1"/>
</dbReference>
<comment type="caution">
    <text evidence="8">The sequence shown here is derived from an EMBL/GenBank/DDBJ whole genome shotgun (WGS) entry which is preliminary data.</text>
</comment>
<evidence type="ECO:0000256" key="4">
    <source>
        <dbReference type="ARBA" id="ARBA00022989"/>
    </source>
</evidence>
<dbReference type="InterPro" id="IPR051401">
    <property type="entry name" value="GtrA_CellWall_Glycosyl"/>
</dbReference>
<evidence type="ECO:0000256" key="3">
    <source>
        <dbReference type="ARBA" id="ARBA00022692"/>
    </source>
</evidence>
<proteinExistence type="inferred from homology"/>
<comment type="similarity">
    <text evidence="2">Belongs to the GtrA family.</text>
</comment>
<evidence type="ECO:0000256" key="5">
    <source>
        <dbReference type="ARBA" id="ARBA00023136"/>
    </source>
</evidence>
<dbReference type="GO" id="GO:0000271">
    <property type="term" value="P:polysaccharide biosynthetic process"/>
    <property type="evidence" value="ECO:0007669"/>
    <property type="project" value="InterPro"/>
</dbReference>